<proteinExistence type="predicted"/>
<reference evidence="1" key="1">
    <citation type="submission" date="2024-06" db="EMBL/GenBank/DDBJ databases">
        <authorList>
            <consortium name="consrtm"/>
            <person name="Uemura M."/>
            <person name="Terahara T."/>
        </authorList>
    </citation>
    <scope>NUCLEOTIDE SEQUENCE</scope>
    <source>
        <strain evidence="1">KM77-8</strain>
    </source>
</reference>
<dbReference type="AlphaFoldDB" id="A0AAT9HLR4"/>
<evidence type="ECO:0008006" key="2">
    <source>
        <dbReference type="Google" id="ProtNLM"/>
    </source>
</evidence>
<dbReference type="EMBL" id="AP035768">
    <property type="protein sequence ID" value="BFO18181.1"/>
    <property type="molecule type" value="Genomic_DNA"/>
</dbReference>
<evidence type="ECO:0000313" key="1">
    <source>
        <dbReference type="EMBL" id="BFO18181.1"/>
    </source>
</evidence>
<accession>A0AAT9HLR4</accession>
<sequence length="57" mass="6646">MLPYSEWFGEWSDYWGDYAWQPLYGGDHRALSDCRAVVDLLKGMPKGRGFDVFRRGS</sequence>
<protein>
    <recommendedName>
        <fullName evidence="2">Exonuclease domain-containing protein</fullName>
    </recommendedName>
</protein>
<name>A0AAT9HLR4_9ACTN</name>
<gene>
    <name evidence="1" type="ORF">SHKM778_45690</name>
</gene>
<organism evidence="1">
    <name type="scientific">Streptomyces haneummycinicus</name>
    <dbReference type="NCBI Taxonomy" id="3074435"/>
    <lineage>
        <taxon>Bacteria</taxon>
        <taxon>Bacillati</taxon>
        <taxon>Actinomycetota</taxon>
        <taxon>Actinomycetes</taxon>
        <taxon>Kitasatosporales</taxon>
        <taxon>Streptomycetaceae</taxon>
        <taxon>Streptomyces</taxon>
    </lineage>
</organism>
<reference evidence="1" key="2">
    <citation type="submission" date="2024-07" db="EMBL/GenBank/DDBJ databases">
        <title>Streptomyces haneummycinica sp. nov., a new antibiotic-producing actinobacterium isolated from marine sediment.</title>
        <authorList>
            <person name="Uemura M."/>
            <person name="Hamada M."/>
            <person name="Hirano S."/>
            <person name="Kobayashi K."/>
            <person name="Ohshiro T."/>
            <person name="Kobayashi T."/>
            <person name="Terahara T."/>
        </authorList>
    </citation>
    <scope>NUCLEOTIDE SEQUENCE</scope>
    <source>
        <strain evidence="1">KM77-8</strain>
    </source>
</reference>